<evidence type="ECO:0000313" key="3">
    <source>
        <dbReference type="Proteomes" id="UP000236919"/>
    </source>
</evidence>
<organism evidence="2 3">
    <name type="scientific">Bosea psychrotolerans</name>
    <dbReference type="NCBI Taxonomy" id="1871628"/>
    <lineage>
        <taxon>Bacteria</taxon>
        <taxon>Pseudomonadati</taxon>
        <taxon>Pseudomonadota</taxon>
        <taxon>Alphaproteobacteria</taxon>
        <taxon>Hyphomicrobiales</taxon>
        <taxon>Boseaceae</taxon>
        <taxon>Bosea</taxon>
    </lineage>
</organism>
<dbReference type="InterPro" id="IPR017748">
    <property type="entry name" value="TagF"/>
</dbReference>
<name>A0A2S4M9R9_9HYPH</name>
<evidence type="ECO:0000256" key="1">
    <source>
        <dbReference type="SAM" id="MobiDB-lite"/>
    </source>
</evidence>
<dbReference type="OrthoDB" id="9801841at2"/>
<reference evidence="2 3" key="1">
    <citation type="submission" date="2018-01" db="EMBL/GenBank/DDBJ databases">
        <title>Genomic Encyclopedia of Type Strains, Phase III (KMG-III): the genomes of soil and plant-associated and newly described type strains.</title>
        <authorList>
            <person name="Whitman W."/>
        </authorList>
    </citation>
    <scope>NUCLEOTIDE SEQUENCE [LARGE SCALE GENOMIC DNA]</scope>
    <source>
        <strain evidence="2 3">1131</strain>
    </source>
</reference>
<dbReference type="NCBIfam" id="TIGR03373">
    <property type="entry name" value="VI_minor_4"/>
    <property type="match status" value="1"/>
</dbReference>
<accession>A0A2S4M9R9</accession>
<dbReference type="RefSeq" id="WP_103718820.1">
    <property type="nucleotide sequence ID" value="NZ_PQFZ01000007.1"/>
</dbReference>
<dbReference type="PIRSF" id="PIRSF029287">
    <property type="entry name" value="UCP029287"/>
    <property type="match status" value="1"/>
</dbReference>
<gene>
    <name evidence="2" type="ORF">CYD53_107217</name>
</gene>
<dbReference type="Proteomes" id="UP000236919">
    <property type="component" value="Unassembled WGS sequence"/>
</dbReference>
<dbReference type="AlphaFoldDB" id="A0A2S4M9R9"/>
<proteinExistence type="predicted"/>
<dbReference type="InterPro" id="IPR038225">
    <property type="entry name" value="TagF_sf"/>
</dbReference>
<protein>
    <submittedName>
        <fullName evidence="2">Type VI secretion system protein ImpM</fullName>
    </submittedName>
</protein>
<comment type="caution">
    <text evidence="2">The sequence shown here is derived from an EMBL/GenBank/DDBJ whole genome shotgun (WGS) entry which is preliminary data.</text>
</comment>
<evidence type="ECO:0000313" key="2">
    <source>
        <dbReference type="EMBL" id="POR51434.1"/>
    </source>
</evidence>
<dbReference type="EMBL" id="PQFZ01000007">
    <property type="protein sequence ID" value="POR51434.1"/>
    <property type="molecule type" value="Genomic_DNA"/>
</dbReference>
<keyword evidence="3" id="KW-1185">Reference proteome</keyword>
<dbReference type="Gene3D" id="3.40.1730.10">
    <property type="entry name" value="pa0076 domain"/>
    <property type="match status" value="1"/>
</dbReference>
<dbReference type="Pfam" id="PF09867">
    <property type="entry name" value="TagF_N"/>
    <property type="match status" value="1"/>
</dbReference>
<sequence length="248" mass="26472">MHCALFGKLPAKRDFIAVNMPRELLRFWEIWLQGGMAASIQALGPGWKEAYLSAPIWRFWLGRSHLGSEVLGAFMPSLDGVGRYFPLAILAMAPESQAFAAPTENAQAAWFESAEAFLLDTLEPDAAYEATLAALESLPLPESVARDTQPAIVAANRGLLGVSGDAATEIPALLARLERSDKAARQAAGSWWWSIGGDRFPALALCAERLPEAQHFTLMLTGPTAGPESGGTDASGESAQPARIGVEP</sequence>
<feature type="region of interest" description="Disordered" evidence="1">
    <location>
        <begin position="222"/>
        <end position="248"/>
    </location>
</feature>